<dbReference type="Proteomes" id="UP000321085">
    <property type="component" value="Unassembled WGS sequence"/>
</dbReference>
<organism evidence="1 2">
    <name type="scientific">Microvirga aerophila</name>
    <dbReference type="NCBI Taxonomy" id="670291"/>
    <lineage>
        <taxon>Bacteria</taxon>
        <taxon>Pseudomonadati</taxon>
        <taxon>Pseudomonadota</taxon>
        <taxon>Alphaproteobacteria</taxon>
        <taxon>Hyphomicrobiales</taxon>
        <taxon>Methylobacteriaceae</taxon>
        <taxon>Microvirga</taxon>
    </lineage>
</organism>
<dbReference type="AlphaFoldDB" id="A0A512BTK7"/>
<accession>A0A512BTK7</accession>
<dbReference type="OrthoDB" id="8019878at2"/>
<name>A0A512BTK7_9HYPH</name>
<evidence type="ECO:0000313" key="2">
    <source>
        <dbReference type="Proteomes" id="UP000321085"/>
    </source>
</evidence>
<reference evidence="1 2" key="1">
    <citation type="submission" date="2019-07" db="EMBL/GenBank/DDBJ databases">
        <title>Whole genome shotgun sequence of Microvirga aerophila NBRC 106136.</title>
        <authorList>
            <person name="Hosoyama A."/>
            <person name="Uohara A."/>
            <person name="Ohji S."/>
            <person name="Ichikawa N."/>
        </authorList>
    </citation>
    <scope>NUCLEOTIDE SEQUENCE [LARGE SCALE GENOMIC DNA]</scope>
    <source>
        <strain evidence="1 2">NBRC 106136</strain>
    </source>
</reference>
<gene>
    <name evidence="1" type="ORF">MAE02_29600</name>
</gene>
<dbReference type="RefSeq" id="WP_114186553.1">
    <property type="nucleotide sequence ID" value="NZ_BJYU01000039.1"/>
</dbReference>
<evidence type="ECO:0000313" key="1">
    <source>
        <dbReference type="EMBL" id="GEO15264.1"/>
    </source>
</evidence>
<sequence length="95" mass="11345">MTHPSMIRTPSRTERVLFKLPDCDDTLRRLADVLRVPPECRRRACRREGSCQGGYGPPCFFEKREFFADALRDNMHDYRQLWTEQRAMLRASLRR</sequence>
<keyword evidence="2" id="KW-1185">Reference proteome</keyword>
<comment type="caution">
    <text evidence="1">The sequence shown here is derived from an EMBL/GenBank/DDBJ whole genome shotgun (WGS) entry which is preliminary data.</text>
</comment>
<protein>
    <submittedName>
        <fullName evidence="1">Uncharacterized protein</fullName>
    </submittedName>
</protein>
<dbReference type="EMBL" id="BJYU01000039">
    <property type="protein sequence ID" value="GEO15264.1"/>
    <property type="molecule type" value="Genomic_DNA"/>
</dbReference>
<proteinExistence type="predicted"/>